<name>A0AA35Z7Q9_LACSI</name>
<keyword evidence="2" id="KW-0812">Transmembrane</keyword>
<evidence type="ECO:0000256" key="2">
    <source>
        <dbReference type="SAM" id="Phobius"/>
    </source>
</evidence>
<dbReference type="Proteomes" id="UP001177003">
    <property type="component" value="Chromosome 5"/>
</dbReference>
<evidence type="ECO:0000256" key="1">
    <source>
        <dbReference type="SAM" id="MobiDB-lite"/>
    </source>
</evidence>
<evidence type="ECO:0000313" key="3">
    <source>
        <dbReference type="EMBL" id="CAI9287483.1"/>
    </source>
</evidence>
<accession>A0AA35Z7Q9</accession>
<keyword evidence="4" id="KW-1185">Reference proteome</keyword>
<feature type="transmembrane region" description="Helical" evidence="2">
    <location>
        <begin position="82"/>
        <end position="106"/>
    </location>
</feature>
<protein>
    <submittedName>
        <fullName evidence="3">Uncharacterized protein</fullName>
    </submittedName>
</protein>
<feature type="compositionally biased region" description="Low complexity" evidence="1">
    <location>
        <begin position="28"/>
        <end position="47"/>
    </location>
</feature>
<reference evidence="3" key="1">
    <citation type="submission" date="2023-04" db="EMBL/GenBank/DDBJ databases">
        <authorList>
            <person name="Vijverberg K."/>
            <person name="Xiong W."/>
            <person name="Schranz E."/>
        </authorList>
    </citation>
    <scope>NUCLEOTIDE SEQUENCE</scope>
</reference>
<organism evidence="3 4">
    <name type="scientific">Lactuca saligna</name>
    <name type="common">Willowleaf lettuce</name>
    <dbReference type="NCBI Taxonomy" id="75948"/>
    <lineage>
        <taxon>Eukaryota</taxon>
        <taxon>Viridiplantae</taxon>
        <taxon>Streptophyta</taxon>
        <taxon>Embryophyta</taxon>
        <taxon>Tracheophyta</taxon>
        <taxon>Spermatophyta</taxon>
        <taxon>Magnoliopsida</taxon>
        <taxon>eudicotyledons</taxon>
        <taxon>Gunneridae</taxon>
        <taxon>Pentapetalae</taxon>
        <taxon>asterids</taxon>
        <taxon>campanulids</taxon>
        <taxon>Asterales</taxon>
        <taxon>Asteraceae</taxon>
        <taxon>Cichorioideae</taxon>
        <taxon>Cichorieae</taxon>
        <taxon>Lactucinae</taxon>
        <taxon>Lactuca</taxon>
    </lineage>
</organism>
<keyword evidence="2" id="KW-0472">Membrane</keyword>
<feature type="compositionally biased region" description="Polar residues" evidence="1">
    <location>
        <begin position="13"/>
        <end position="22"/>
    </location>
</feature>
<dbReference type="AlphaFoldDB" id="A0AA35Z7Q9"/>
<feature type="region of interest" description="Disordered" evidence="1">
    <location>
        <begin position="1"/>
        <end position="47"/>
    </location>
</feature>
<evidence type="ECO:0000313" key="4">
    <source>
        <dbReference type="Proteomes" id="UP001177003"/>
    </source>
</evidence>
<gene>
    <name evidence="3" type="ORF">LSALG_LOCUS26843</name>
</gene>
<keyword evidence="2" id="KW-1133">Transmembrane helix</keyword>
<sequence>MHLTKTLRIPPTHDSTISSPTPQHYHRPSPTTPTTTSTSSSFSGSGPATATATATTLFNPLNQVKFYHIFFESRCSLSPSSVLVLMAVISLDLFLGFMLIEFISFLRDLYPIIPIPIPIPPHMLPPPAFKR</sequence>
<dbReference type="EMBL" id="OX465081">
    <property type="protein sequence ID" value="CAI9287483.1"/>
    <property type="molecule type" value="Genomic_DNA"/>
</dbReference>
<proteinExistence type="predicted"/>